<evidence type="ECO:0000313" key="1">
    <source>
        <dbReference type="EMBL" id="CDY53417.1"/>
    </source>
</evidence>
<organism evidence="1 2">
    <name type="scientific">Brassica napus</name>
    <name type="common">Rape</name>
    <dbReference type="NCBI Taxonomy" id="3708"/>
    <lineage>
        <taxon>Eukaryota</taxon>
        <taxon>Viridiplantae</taxon>
        <taxon>Streptophyta</taxon>
        <taxon>Embryophyta</taxon>
        <taxon>Tracheophyta</taxon>
        <taxon>Spermatophyta</taxon>
        <taxon>Magnoliopsida</taxon>
        <taxon>eudicotyledons</taxon>
        <taxon>Gunneridae</taxon>
        <taxon>Pentapetalae</taxon>
        <taxon>rosids</taxon>
        <taxon>malvids</taxon>
        <taxon>Brassicales</taxon>
        <taxon>Brassicaceae</taxon>
        <taxon>Brassiceae</taxon>
        <taxon>Brassica</taxon>
    </lineage>
</organism>
<dbReference type="PaxDb" id="3708-A0A078ITT6"/>
<dbReference type="EMBL" id="LK033198">
    <property type="protein sequence ID" value="CDY53417.1"/>
    <property type="molecule type" value="Genomic_DNA"/>
</dbReference>
<sequence length="27" mass="3344">MKKLRQFRHRRLMTPEVEAFKVLCGRL</sequence>
<dbReference type="Proteomes" id="UP000028999">
    <property type="component" value="Unassembled WGS sequence"/>
</dbReference>
<dbReference type="Gramene" id="CDY53417">
    <property type="protein sequence ID" value="CDY53417"/>
    <property type="gene ID" value="GSBRNA2T00010649001"/>
</dbReference>
<keyword evidence="2" id="KW-1185">Reference proteome</keyword>
<reference evidence="1 2" key="1">
    <citation type="journal article" date="2014" name="Science">
        <title>Plant genetics. Early allopolyploid evolution in the post-Neolithic Brassica napus oilseed genome.</title>
        <authorList>
            <person name="Chalhoub B."/>
            <person name="Denoeud F."/>
            <person name="Liu S."/>
            <person name="Parkin I.A."/>
            <person name="Tang H."/>
            <person name="Wang X."/>
            <person name="Chiquet J."/>
            <person name="Belcram H."/>
            <person name="Tong C."/>
            <person name="Samans B."/>
            <person name="Correa M."/>
            <person name="Da Silva C."/>
            <person name="Just J."/>
            <person name="Falentin C."/>
            <person name="Koh C.S."/>
            <person name="Le Clainche I."/>
            <person name="Bernard M."/>
            <person name="Bento P."/>
            <person name="Noel B."/>
            <person name="Labadie K."/>
            <person name="Alberti A."/>
            <person name="Charles M."/>
            <person name="Arnaud D."/>
            <person name="Guo H."/>
            <person name="Daviaud C."/>
            <person name="Alamery S."/>
            <person name="Jabbari K."/>
            <person name="Zhao M."/>
            <person name="Edger P.P."/>
            <person name="Chelaifa H."/>
            <person name="Tack D."/>
            <person name="Lassalle G."/>
            <person name="Mestiri I."/>
            <person name="Schnel N."/>
            <person name="Le Paslier M.C."/>
            <person name="Fan G."/>
            <person name="Renault V."/>
            <person name="Bayer P.E."/>
            <person name="Golicz A.A."/>
            <person name="Manoli S."/>
            <person name="Lee T.H."/>
            <person name="Thi V.H."/>
            <person name="Chalabi S."/>
            <person name="Hu Q."/>
            <person name="Fan C."/>
            <person name="Tollenaere R."/>
            <person name="Lu Y."/>
            <person name="Battail C."/>
            <person name="Shen J."/>
            <person name="Sidebottom C.H."/>
            <person name="Wang X."/>
            <person name="Canaguier A."/>
            <person name="Chauveau A."/>
            <person name="Berard A."/>
            <person name="Deniot G."/>
            <person name="Guan M."/>
            <person name="Liu Z."/>
            <person name="Sun F."/>
            <person name="Lim Y.P."/>
            <person name="Lyons E."/>
            <person name="Town C.D."/>
            <person name="Bancroft I."/>
            <person name="Wang X."/>
            <person name="Meng J."/>
            <person name="Ma J."/>
            <person name="Pires J.C."/>
            <person name="King G.J."/>
            <person name="Brunel D."/>
            <person name="Delourme R."/>
            <person name="Renard M."/>
            <person name="Aury J.M."/>
            <person name="Adams K.L."/>
            <person name="Batley J."/>
            <person name="Snowdon R.J."/>
            <person name="Tost J."/>
            <person name="Edwards D."/>
            <person name="Zhou Y."/>
            <person name="Hua W."/>
            <person name="Sharpe A.G."/>
            <person name="Paterson A.H."/>
            <person name="Guan C."/>
            <person name="Wincker P."/>
        </authorList>
    </citation>
    <scope>NUCLEOTIDE SEQUENCE [LARGE SCALE GENOMIC DNA]</scope>
    <source>
        <strain evidence="2">cv. Darmor-bzh</strain>
    </source>
</reference>
<dbReference type="AlphaFoldDB" id="A0A078ITT6"/>
<evidence type="ECO:0000313" key="2">
    <source>
        <dbReference type="Proteomes" id="UP000028999"/>
    </source>
</evidence>
<name>A0A078ITT6_BRANA</name>
<accession>A0A078ITT6</accession>
<proteinExistence type="predicted"/>
<protein>
    <submittedName>
        <fullName evidence="1">BnaC02g47110D protein</fullName>
    </submittedName>
</protein>
<gene>
    <name evidence="1" type="primary">BnaC02g47110D</name>
    <name evidence="1" type="ORF">GSBRNA2T00010649001</name>
</gene>